<proteinExistence type="predicted"/>
<accession>A0A150M4Q3</accession>
<evidence type="ECO:0000313" key="3">
    <source>
        <dbReference type="Proteomes" id="UP000075424"/>
    </source>
</evidence>
<name>A0A150M4Q3_GEOSE</name>
<dbReference type="RefSeq" id="WP_033013976.1">
    <property type="nucleotide sequence ID" value="NZ_CBCSGJ010000005.1"/>
</dbReference>
<dbReference type="AlphaFoldDB" id="A0A150M4Q3"/>
<keyword evidence="1" id="KW-0472">Membrane</keyword>
<dbReference type="InterPro" id="IPR020210">
    <property type="entry name" value="Uncharacterised_YpbF_TM"/>
</dbReference>
<organism evidence="2 3">
    <name type="scientific">Geobacillus stearothermophilus</name>
    <name type="common">Bacillus stearothermophilus</name>
    <dbReference type="NCBI Taxonomy" id="1422"/>
    <lineage>
        <taxon>Bacteria</taxon>
        <taxon>Bacillati</taxon>
        <taxon>Bacillota</taxon>
        <taxon>Bacilli</taxon>
        <taxon>Bacillales</taxon>
        <taxon>Anoxybacillaceae</taxon>
        <taxon>Geobacillus</taxon>
    </lineage>
</organism>
<reference evidence="2 3" key="1">
    <citation type="submission" date="2016-01" db="EMBL/GenBank/DDBJ databases">
        <title>Draft Genome Sequences of Seven Thermophilic Sporeformers Isolated from Foods.</title>
        <authorList>
            <person name="Berendsen E.M."/>
            <person name="Wells-Bennik M.H."/>
            <person name="Krawcyk A.O."/>
            <person name="De Jong A."/>
            <person name="Holsappel S."/>
            <person name="Eijlander R.T."/>
            <person name="Kuipers O.P."/>
        </authorList>
    </citation>
    <scope>NUCLEOTIDE SEQUENCE [LARGE SCALE GENOMIC DNA]</scope>
    <source>
        <strain evidence="2 3">B4109</strain>
    </source>
</reference>
<sequence>MTRFPDEFSLDEVTKEMLLAVIEKKKKWERLEKRSTLLQAAALAGLAAFLLYIIANAAAITAWSERFAWFFAAPAHLFILLLLCTVYWLAVYYYKGKCEKAENDFHALRCEIIQKSIDLWKNEEQWNGRHRLFEWLKREYDINLYYENG</sequence>
<dbReference type="Pfam" id="PF10864">
    <property type="entry name" value="DUF2663"/>
    <property type="match status" value="1"/>
</dbReference>
<comment type="caution">
    <text evidence="2">The sequence shown here is derived from an EMBL/GenBank/DDBJ whole genome shotgun (WGS) entry which is preliminary data.</text>
</comment>
<keyword evidence="1" id="KW-0812">Transmembrane</keyword>
<feature type="transmembrane region" description="Helical" evidence="1">
    <location>
        <begin position="67"/>
        <end position="90"/>
    </location>
</feature>
<evidence type="ECO:0000313" key="2">
    <source>
        <dbReference type="EMBL" id="KYD19590.1"/>
    </source>
</evidence>
<dbReference type="Proteomes" id="UP000075424">
    <property type="component" value="Unassembled WGS sequence"/>
</dbReference>
<feature type="transmembrane region" description="Helical" evidence="1">
    <location>
        <begin position="36"/>
        <end position="55"/>
    </location>
</feature>
<keyword evidence="1" id="KW-1133">Transmembrane helix</keyword>
<protein>
    <recommendedName>
        <fullName evidence="4">DUF2663 family protein</fullName>
    </recommendedName>
</protein>
<evidence type="ECO:0008006" key="4">
    <source>
        <dbReference type="Google" id="ProtNLM"/>
    </source>
</evidence>
<gene>
    <name evidence="2" type="ORF">B4109_1897</name>
</gene>
<dbReference type="EMBL" id="LQYV01000154">
    <property type="protein sequence ID" value="KYD19590.1"/>
    <property type="molecule type" value="Genomic_DNA"/>
</dbReference>
<dbReference type="GeneID" id="89611840"/>
<dbReference type="PATRIC" id="fig|1422.18.peg.2477"/>
<evidence type="ECO:0000256" key="1">
    <source>
        <dbReference type="SAM" id="Phobius"/>
    </source>
</evidence>